<evidence type="ECO:0000313" key="6">
    <source>
        <dbReference type="Proteomes" id="UP001494588"/>
    </source>
</evidence>
<dbReference type="InterPro" id="IPR000683">
    <property type="entry name" value="Gfo/Idh/MocA-like_OxRdtase_N"/>
</dbReference>
<dbReference type="Proteomes" id="UP001494588">
    <property type="component" value="Unassembled WGS sequence"/>
</dbReference>
<dbReference type="Pfam" id="PF22725">
    <property type="entry name" value="GFO_IDH_MocA_C3"/>
    <property type="match status" value="1"/>
</dbReference>
<proteinExistence type="inferred from homology"/>
<evidence type="ECO:0000256" key="2">
    <source>
        <dbReference type="ARBA" id="ARBA00023002"/>
    </source>
</evidence>
<evidence type="ECO:0000313" key="5">
    <source>
        <dbReference type="EMBL" id="MEM5289057.1"/>
    </source>
</evidence>
<keyword evidence="6" id="KW-1185">Reference proteome</keyword>
<dbReference type="Gene3D" id="3.40.50.720">
    <property type="entry name" value="NAD(P)-binding Rossmann-like Domain"/>
    <property type="match status" value="1"/>
</dbReference>
<dbReference type="Pfam" id="PF01408">
    <property type="entry name" value="GFO_IDH_MocA"/>
    <property type="match status" value="1"/>
</dbReference>
<dbReference type="SUPFAM" id="SSF51735">
    <property type="entry name" value="NAD(P)-binding Rossmann-fold domains"/>
    <property type="match status" value="1"/>
</dbReference>
<gene>
    <name evidence="5" type="ORF">V4C55_25315</name>
</gene>
<dbReference type="InterPro" id="IPR036291">
    <property type="entry name" value="NAD(P)-bd_dom_sf"/>
</dbReference>
<keyword evidence="2" id="KW-0560">Oxidoreductase</keyword>
<evidence type="ECO:0000259" key="3">
    <source>
        <dbReference type="Pfam" id="PF01408"/>
    </source>
</evidence>
<dbReference type="InterPro" id="IPR050984">
    <property type="entry name" value="Gfo/Idh/MocA_domain"/>
</dbReference>
<evidence type="ECO:0000259" key="4">
    <source>
        <dbReference type="Pfam" id="PF22725"/>
    </source>
</evidence>
<dbReference type="InterPro" id="IPR055170">
    <property type="entry name" value="GFO_IDH_MocA-like_dom"/>
</dbReference>
<accession>A0ABU9QHZ0</accession>
<reference evidence="5 6" key="1">
    <citation type="submission" date="2024-01" db="EMBL/GenBank/DDBJ databases">
        <title>The diversity of rhizobia nodulating Mimosa spp. in eleven states of Brazil covering several biomes is determined by host plant, location, and edaphic factors.</title>
        <authorList>
            <person name="Rouws L."/>
            <person name="Barauna A."/>
            <person name="Beukes C."/>
            <person name="De Faria S.M."/>
            <person name="Gross E."/>
            <person name="Dos Reis Junior F.B."/>
            <person name="Simon M."/>
            <person name="Maluk M."/>
            <person name="Odee D.W."/>
            <person name="Kenicer G."/>
            <person name="Young J.P.W."/>
            <person name="Reis V.M."/>
            <person name="Zilli J."/>
            <person name="James E.K."/>
        </authorList>
    </citation>
    <scope>NUCLEOTIDE SEQUENCE [LARGE SCALE GENOMIC DNA]</scope>
    <source>
        <strain evidence="5 6">JPY77</strain>
    </source>
</reference>
<comment type="caution">
    <text evidence="5">The sequence shown here is derived from an EMBL/GenBank/DDBJ whole genome shotgun (WGS) entry which is preliminary data.</text>
</comment>
<name>A0ABU9QHZ0_9BURK</name>
<dbReference type="RefSeq" id="WP_201656503.1">
    <property type="nucleotide sequence ID" value="NZ_CAJHCS010000025.1"/>
</dbReference>
<dbReference type="PANTHER" id="PTHR22604">
    <property type="entry name" value="OXIDOREDUCTASES"/>
    <property type="match status" value="1"/>
</dbReference>
<comment type="similarity">
    <text evidence="1">Belongs to the Gfo/Idh/MocA family.</text>
</comment>
<protein>
    <submittedName>
        <fullName evidence="5">Gfo/Idh/MocA family oxidoreductase</fullName>
    </submittedName>
</protein>
<dbReference type="PANTHER" id="PTHR22604:SF105">
    <property type="entry name" value="TRANS-1,2-DIHYDROBENZENE-1,2-DIOL DEHYDROGENASE"/>
    <property type="match status" value="1"/>
</dbReference>
<evidence type="ECO:0000256" key="1">
    <source>
        <dbReference type="ARBA" id="ARBA00010928"/>
    </source>
</evidence>
<feature type="domain" description="Gfo/Idh/MocA-like oxidoreductase N-terminal" evidence="3">
    <location>
        <begin position="3"/>
        <end position="119"/>
    </location>
</feature>
<dbReference type="EMBL" id="JAZHGC010000023">
    <property type="protein sequence ID" value="MEM5289057.1"/>
    <property type="molecule type" value="Genomic_DNA"/>
</dbReference>
<sequence length="328" mass="35819">MLKFGILGAARIVPWALLEPATRRNDVNIAAVAARRPGVAAAFAQAHGIARSYDSYEALLDDSSIDVIYNPLPPHLHAEFSIKALEAGKHVLCEKPFAMNAQEARAMQSAAHRANRRIVEAFHDRYHPVFGHLLNLVESGRLGSLKSLRAVFNHTIPEAPEEFRRNPEMGGGALIELGCYPVHWCRSLLRTEPEVISAEALVTSNGCDEEMRARLRFPAGVEASVEACMTPGWQYHARFTIEGERGTVVAENSLLPHLGHSIIERVDGVTRQYTVAGSTTFDYQIEAFVGAIVDGNSLPTEGQDSLGNMMTIDAIYAKAGVSRVGGHR</sequence>
<dbReference type="Gene3D" id="3.30.360.10">
    <property type="entry name" value="Dihydrodipicolinate Reductase, domain 2"/>
    <property type="match status" value="1"/>
</dbReference>
<organism evidence="5 6">
    <name type="scientific">Paraburkholderia sabiae</name>
    <dbReference type="NCBI Taxonomy" id="273251"/>
    <lineage>
        <taxon>Bacteria</taxon>
        <taxon>Pseudomonadati</taxon>
        <taxon>Pseudomonadota</taxon>
        <taxon>Betaproteobacteria</taxon>
        <taxon>Burkholderiales</taxon>
        <taxon>Burkholderiaceae</taxon>
        <taxon>Paraburkholderia</taxon>
    </lineage>
</organism>
<feature type="domain" description="GFO/IDH/MocA-like oxidoreductase" evidence="4">
    <location>
        <begin position="134"/>
        <end position="248"/>
    </location>
</feature>
<dbReference type="SUPFAM" id="SSF55347">
    <property type="entry name" value="Glyceraldehyde-3-phosphate dehydrogenase-like, C-terminal domain"/>
    <property type="match status" value="1"/>
</dbReference>